<comment type="function">
    <text evidence="2">Catalyzes the hydrolysis of 5-hydroxyisourate (HIU) to 2-oxo-4-hydroxy-4-carboxy-5-ureidoimidazoline (OHCU).</text>
</comment>
<dbReference type="PANTHER" id="PTHR10395:SF7">
    <property type="entry name" value="5-HYDROXYISOURATE HYDROLASE"/>
    <property type="match status" value="1"/>
</dbReference>
<evidence type="ECO:0000256" key="3">
    <source>
        <dbReference type="ARBA" id="ARBA00009850"/>
    </source>
</evidence>
<feature type="binding site" evidence="7">
    <location>
        <position position="30"/>
    </location>
    <ligand>
        <name>substrate</name>
    </ligand>
</feature>
<dbReference type="InterPro" id="IPR023416">
    <property type="entry name" value="Transthyretin/HIU_hydrolase_d"/>
</dbReference>
<dbReference type="CDD" id="cd05822">
    <property type="entry name" value="TLP_HIUase"/>
    <property type="match status" value="1"/>
</dbReference>
<dbReference type="SUPFAM" id="SSF49472">
    <property type="entry name" value="Transthyretin (synonym: prealbumin)"/>
    <property type="match status" value="1"/>
</dbReference>
<evidence type="ECO:0000256" key="6">
    <source>
        <dbReference type="ARBA" id="ARBA00022801"/>
    </source>
</evidence>
<dbReference type="EC" id="3.5.2.17" evidence="8"/>
<keyword evidence="5 8" id="KW-0659">Purine metabolism</keyword>
<evidence type="ECO:0000256" key="4">
    <source>
        <dbReference type="ARBA" id="ARBA00011881"/>
    </source>
</evidence>
<evidence type="ECO:0000313" key="12">
    <source>
        <dbReference type="Proteomes" id="UP000343335"/>
    </source>
</evidence>
<evidence type="ECO:0000256" key="9">
    <source>
        <dbReference type="SAM" id="SignalP"/>
    </source>
</evidence>
<evidence type="ECO:0000259" key="10">
    <source>
        <dbReference type="SMART" id="SM00095"/>
    </source>
</evidence>
<accession>A0A5E4Z7J6</accession>
<proteinExistence type="inferred from homology"/>
<dbReference type="SMART" id="SM00095">
    <property type="entry name" value="TR_THY"/>
    <property type="match status" value="1"/>
</dbReference>
<feature type="chain" id="PRO_5023084489" description="5-hydroxyisourate hydrolase" evidence="9">
    <location>
        <begin position="23"/>
        <end position="136"/>
    </location>
</feature>
<dbReference type="EMBL" id="CABPSA010000014">
    <property type="protein sequence ID" value="VVE57261.1"/>
    <property type="molecule type" value="Genomic_DNA"/>
</dbReference>
<dbReference type="PRINTS" id="PR00189">
    <property type="entry name" value="TRNSTHYRETIN"/>
</dbReference>
<comment type="catalytic activity">
    <reaction evidence="1 8">
        <text>5-hydroxyisourate + H2O = 5-hydroxy-2-oxo-4-ureido-2,5-dihydro-1H-imidazole-5-carboxylate + H(+)</text>
        <dbReference type="Rhea" id="RHEA:23736"/>
        <dbReference type="ChEBI" id="CHEBI:15377"/>
        <dbReference type="ChEBI" id="CHEBI:15378"/>
        <dbReference type="ChEBI" id="CHEBI:18072"/>
        <dbReference type="ChEBI" id="CHEBI:58639"/>
        <dbReference type="EC" id="3.5.2.17"/>
    </reaction>
</comment>
<name>A0A5E4Z7J6_9BURK</name>
<evidence type="ECO:0000256" key="1">
    <source>
        <dbReference type="ARBA" id="ARBA00001043"/>
    </source>
</evidence>
<organism evidence="11 12">
    <name type="scientific">Pandoraea commovens</name>
    <dbReference type="NCBI Taxonomy" id="2508289"/>
    <lineage>
        <taxon>Bacteria</taxon>
        <taxon>Pseudomonadati</taxon>
        <taxon>Pseudomonadota</taxon>
        <taxon>Betaproteobacteria</taxon>
        <taxon>Burkholderiales</taxon>
        <taxon>Burkholderiaceae</taxon>
        <taxon>Pandoraea</taxon>
    </lineage>
</organism>
<dbReference type="InterPro" id="IPR036817">
    <property type="entry name" value="Transthyretin/HIU_hydrolase_sf"/>
</dbReference>
<evidence type="ECO:0000313" key="11">
    <source>
        <dbReference type="EMBL" id="VVE57261.1"/>
    </source>
</evidence>
<dbReference type="GO" id="GO:0033971">
    <property type="term" value="F:hydroxyisourate hydrolase activity"/>
    <property type="evidence" value="ECO:0007669"/>
    <property type="project" value="UniProtKB-EC"/>
</dbReference>
<dbReference type="NCBIfam" id="TIGR02962">
    <property type="entry name" value="hdxy_isourate"/>
    <property type="match status" value="1"/>
</dbReference>
<dbReference type="AlphaFoldDB" id="A0A5E4Z7J6"/>
<dbReference type="RefSeq" id="WP_150666713.1">
    <property type="nucleotide sequence ID" value="NZ_CABPSA010000014.1"/>
</dbReference>
<evidence type="ECO:0000256" key="2">
    <source>
        <dbReference type="ARBA" id="ARBA00002704"/>
    </source>
</evidence>
<evidence type="ECO:0000256" key="7">
    <source>
        <dbReference type="PIRSR" id="PIRSR600895-51"/>
    </source>
</evidence>
<comment type="similarity">
    <text evidence="3 8">Belongs to the transthyretin family. 5-hydroxyisourate hydrolase subfamily.</text>
</comment>
<keyword evidence="6 8" id="KW-0378">Hydrolase</keyword>
<dbReference type="Pfam" id="PF00576">
    <property type="entry name" value="Transthyretin"/>
    <property type="match status" value="1"/>
</dbReference>
<feature type="signal peptide" evidence="9">
    <location>
        <begin position="1"/>
        <end position="22"/>
    </location>
</feature>
<gene>
    <name evidence="11" type="ORF">PCO31010_05178</name>
</gene>
<dbReference type="Gene3D" id="2.60.40.180">
    <property type="entry name" value="Transthyretin/hydroxyisourate hydrolase domain"/>
    <property type="match status" value="1"/>
</dbReference>
<dbReference type="InterPro" id="IPR014306">
    <property type="entry name" value="Hydroxyisourate_hydrolase"/>
</dbReference>
<protein>
    <recommendedName>
        <fullName evidence="8">5-hydroxyisourate hydrolase</fullName>
        <shortName evidence="8">HIU hydrolase</shortName>
        <shortName evidence="8">HIUHase</shortName>
        <ecNumber evidence="8">3.5.2.17</ecNumber>
    </recommendedName>
</protein>
<feature type="domain" description="Transthyretin/hydroxyisourate hydrolase" evidence="10">
    <location>
        <begin position="22"/>
        <end position="136"/>
    </location>
</feature>
<feature type="binding site" evidence="7">
    <location>
        <position position="133"/>
    </location>
    <ligand>
        <name>substrate</name>
    </ligand>
</feature>
<evidence type="ECO:0000256" key="5">
    <source>
        <dbReference type="ARBA" id="ARBA00022631"/>
    </source>
</evidence>
<comment type="subunit">
    <text evidence="4 8">Homotetramer.</text>
</comment>
<reference evidence="11 12" key="1">
    <citation type="submission" date="2019-08" db="EMBL/GenBank/DDBJ databases">
        <authorList>
            <person name="Peeters C."/>
        </authorList>
    </citation>
    <scope>NUCLEOTIDE SEQUENCE [LARGE SCALE GENOMIC DNA]</scope>
    <source>
        <strain evidence="11 12">LMG 31010</strain>
    </source>
</reference>
<dbReference type="PANTHER" id="PTHR10395">
    <property type="entry name" value="URICASE AND TRANSTHYRETIN-RELATED"/>
    <property type="match status" value="1"/>
</dbReference>
<feature type="binding site" evidence="7">
    <location>
        <position position="68"/>
    </location>
    <ligand>
        <name>substrate</name>
    </ligand>
</feature>
<dbReference type="GO" id="GO:0006144">
    <property type="term" value="P:purine nucleobase metabolic process"/>
    <property type="evidence" value="ECO:0007669"/>
    <property type="project" value="UniProtKB-KW"/>
</dbReference>
<keyword evidence="9" id="KW-0732">Signal</keyword>
<dbReference type="InterPro" id="IPR000895">
    <property type="entry name" value="Transthyretin/HIU_hydrolase"/>
</dbReference>
<sequence length="136" mass="15436">MLKKCIFVVLAFCLLPVRVAMADVNPISVHILDQQTGKPPVGVVVELERMNGNAWKKIASGETDAQGRIRSLFPKGEHFTKGEYRVIFKTGEYFGKMKQDTFFPEIPVMFRVVDATQHYHIPLLLSQFGYATYRGN</sequence>
<dbReference type="Proteomes" id="UP000343335">
    <property type="component" value="Unassembled WGS sequence"/>
</dbReference>
<dbReference type="OrthoDB" id="9792386at2"/>
<evidence type="ECO:0000256" key="8">
    <source>
        <dbReference type="RuleBase" id="RU361270"/>
    </source>
</evidence>